<dbReference type="AlphaFoldDB" id="A0A1J5T0V4"/>
<reference evidence="2" key="1">
    <citation type="submission" date="2016-10" db="EMBL/GenBank/DDBJ databases">
        <title>Sequence of Gallionella enrichment culture.</title>
        <authorList>
            <person name="Poehlein A."/>
            <person name="Muehling M."/>
            <person name="Daniel R."/>
        </authorList>
    </citation>
    <scope>NUCLEOTIDE SEQUENCE</scope>
</reference>
<dbReference type="EMBL" id="MLJW01000011">
    <property type="protein sequence ID" value="OIR14474.1"/>
    <property type="molecule type" value="Genomic_DNA"/>
</dbReference>
<name>A0A1J5T0V4_9ZZZZ</name>
<sequence>MKSIHPEFIYQSRELAAQIEDTLGEPPDRRNYDRVIDSLIGEFAKGTEIDDVNLLSFALANHLVFDDAPGLLAEGSQYDKGDAAKVLKMVSCSNVESGNALSTVFTANPELARKAIITAFLYKNPKRWTDEDHSLEALQQEEDKENNVEDDEDQISHGEDIEHLFDSRGDENV</sequence>
<comment type="caution">
    <text evidence="2">The sequence shown here is derived from an EMBL/GenBank/DDBJ whole genome shotgun (WGS) entry which is preliminary data.</text>
</comment>
<protein>
    <submittedName>
        <fullName evidence="2">Uncharacterized protein</fullName>
    </submittedName>
</protein>
<feature type="compositionally biased region" description="Acidic residues" evidence="1">
    <location>
        <begin position="139"/>
        <end position="153"/>
    </location>
</feature>
<feature type="region of interest" description="Disordered" evidence="1">
    <location>
        <begin position="137"/>
        <end position="173"/>
    </location>
</feature>
<organism evidence="2">
    <name type="scientific">mine drainage metagenome</name>
    <dbReference type="NCBI Taxonomy" id="410659"/>
    <lineage>
        <taxon>unclassified sequences</taxon>
        <taxon>metagenomes</taxon>
        <taxon>ecological metagenomes</taxon>
    </lineage>
</organism>
<evidence type="ECO:0000256" key="1">
    <source>
        <dbReference type="SAM" id="MobiDB-lite"/>
    </source>
</evidence>
<gene>
    <name evidence="2" type="ORF">GALL_42750</name>
</gene>
<feature type="compositionally biased region" description="Basic and acidic residues" evidence="1">
    <location>
        <begin position="154"/>
        <end position="173"/>
    </location>
</feature>
<accession>A0A1J5T0V4</accession>
<proteinExistence type="predicted"/>
<evidence type="ECO:0000313" key="2">
    <source>
        <dbReference type="EMBL" id="OIR14474.1"/>
    </source>
</evidence>